<name>A0AAU1UC81_9ACTN</name>
<dbReference type="Gene3D" id="3.40.50.80">
    <property type="entry name" value="Nucleotide-binding domain of ferredoxin-NADP reductase (FNR) module"/>
    <property type="match status" value="1"/>
</dbReference>
<accession>A0AAU1UC81</accession>
<feature type="domain" description="FAD-binding FR-type" evidence="1">
    <location>
        <begin position="12"/>
        <end position="152"/>
    </location>
</feature>
<dbReference type="InterPro" id="IPR013113">
    <property type="entry name" value="SIP_FAD-bd"/>
</dbReference>
<dbReference type="SUPFAM" id="SSF63380">
    <property type="entry name" value="Riboflavin synthase domain-like"/>
    <property type="match status" value="1"/>
</dbReference>
<dbReference type="PANTHER" id="PTHR30157">
    <property type="entry name" value="FERRIC REDUCTASE, NADPH-DEPENDENT"/>
    <property type="match status" value="1"/>
</dbReference>
<dbReference type="InterPro" id="IPR017938">
    <property type="entry name" value="Riboflavin_synthase-like_b-brl"/>
</dbReference>
<evidence type="ECO:0000259" key="1">
    <source>
        <dbReference type="PROSITE" id="PS51384"/>
    </source>
</evidence>
<evidence type="ECO:0000313" key="2">
    <source>
        <dbReference type="EMBL" id="WTS15031.1"/>
    </source>
</evidence>
<sequence length="295" mass="31915">MTTTESPAIAPFRFFDLQVARARRLGPSLRRVTFTGPDLVDFHAGGRDQSLSLFLPRPGQEAPVLPAAEPGDDGRAWHAAYRALPDDVRAVMRSYTVSGQRRTPGEPGEVDIDFVLHHDGPGGAGPACVWAEAAKAGDRVTVLGPAVADNTAVRCRPHEGADHVLMWGDETALPAALGILAWLPPELSAHVWLEVPHREDIPAIETSGDVTVTWLVRDENAPSALDAIRAAELPDASSPYAWLAGESGTMKELRRHLVRERAYDKRSVTFVGYWRKGLSEDGLRVAEAQEAAAEG</sequence>
<reference evidence="2" key="1">
    <citation type="submission" date="2022-10" db="EMBL/GenBank/DDBJ databases">
        <title>The complete genomes of actinobacterial strains from the NBC collection.</title>
        <authorList>
            <person name="Joergensen T.S."/>
            <person name="Alvarez Arevalo M."/>
            <person name="Sterndorff E.B."/>
            <person name="Faurdal D."/>
            <person name="Vuksanovic O."/>
            <person name="Mourched A.-S."/>
            <person name="Charusanti P."/>
            <person name="Shaw S."/>
            <person name="Blin K."/>
            <person name="Weber T."/>
        </authorList>
    </citation>
    <scope>NUCLEOTIDE SEQUENCE</scope>
    <source>
        <strain evidence="2">NBC_00119</strain>
    </source>
</reference>
<dbReference type="Gene3D" id="2.40.30.10">
    <property type="entry name" value="Translation factors"/>
    <property type="match status" value="1"/>
</dbReference>
<gene>
    <name evidence="2" type="ORF">OHU69_30740</name>
</gene>
<dbReference type="CDD" id="cd06193">
    <property type="entry name" value="siderophore_interacting"/>
    <property type="match status" value="1"/>
</dbReference>
<dbReference type="AlphaFoldDB" id="A0AAU1UC81"/>
<dbReference type="PANTHER" id="PTHR30157:SF0">
    <property type="entry name" value="NADPH-DEPENDENT FERRIC-CHELATE REDUCTASE"/>
    <property type="match status" value="1"/>
</dbReference>
<dbReference type="InterPro" id="IPR017927">
    <property type="entry name" value="FAD-bd_FR_type"/>
</dbReference>
<dbReference type="Pfam" id="PF04954">
    <property type="entry name" value="SIP"/>
    <property type="match status" value="1"/>
</dbReference>
<protein>
    <submittedName>
        <fullName evidence="2">Siderophore-interacting protein</fullName>
    </submittedName>
</protein>
<dbReference type="InterPro" id="IPR039261">
    <property type="entry name" value="FNR_nucleotide-bd"/>
</dbReference>
<dbReference type="InterPro" id="IPR039374">
    <property type="entry name" value="SIP_fam"/>
</dbReference>
<dbReference type="EMBL" id="CP108195">
    <property type="protein sequence ID" value="WTS15031.1"/>
    <property type="molecule type" value="Genomic_DNA"/>
</dbReference>
<dbReference type="PROSITE" id="PS51384">
    <property type="entry name" value="FAD_FR"/>
    <property type="match status" value="1"/>
</dbReference>
<proteinExistence type="predicted"/>
<dbReference type="GO" id="GO:0016491">
    <property type="term" value="F:oxidoreductase activity"/>
    <property type="evidence" value="ECO:0007669"/>
    <property type="project" value="InterPro"/>
</dbReference>
<organism evidence="2">
    <name type="scientific">Streptomyces sp. NBC_00119</name>
    <dbReference type="NCBI Taxonomy" id="2975659"/>
    <lineage>
        <taxon>Bacteria</taxon>
        <taxon>Bacillati</taxon>
        <taxon>Actinomycetota</taxon>
        <taxon>Actinomycetes</taxon>
        <taxon>Kitasatosporales</taxon>
        <taxon>Streptomycetaceae</taxon>
        <taxon>Streptomyces</taxon>
    </lineage>
</organism>
<dbReference type="Pfam" id="PF08021">
    <property type="entry name" value="FAD_binding_9"/>
    <property type="match status" value="1"/>
</dbReference>
<dbReference type="InterPro" id="IPR007037">
    <property type="entry name" value="SIP_rossman_dom"/>
</dbReference>